<feature type="transmembrane region" description="Helical" evidence="7">
    <location>
        <begin position="56"/>
        <end position="74"/>
    </location>
</feature>
<reference evidence="8 9" key="1">
    <citation type="submission" date="2021-03" db="EMBL/GenBank/DDBJ databases">
        <authorList>
            <person name="Peeters C."/>
        </authorList>
    </citation>
    <scope>NUCLEOTIDE SEQUENCE [LARGE SCALE GENOMIC DNA]</scope>
    <source>
        <strain evidence="8 9">LMG 26411</strain>
    </source>
</reference>
<keyword evidence="2" id="KW-0813">Transport</keyword>
<dbReference type="EMBL" id="CAJPVI010000030">
    <property type="protein sequence ID" value="CAG2154136.1"/>
    <property type="molecule type" value="Genomic_DNA"/>
</dbReference>
<dbReference type="PANTHER" id="PTHR30509">
    <property type="entry name" value="P-HYDROXYBENZOIC ACID EFFLUX PUMP SUBUNIT-RELATED"/>
    <property type="match status" value="1"/>
</dbReference>
<evidence type="ECO:0000256" key="3">
    <source>
        <dbReference type="ARBA" id="ARBA00022475"/>
    </source>
</evidence>
<evidence type="ECO:0000256" key="2">
    <source>
        <dbReference type="ARBA" id="ARBA00022448"/>
    </source>
</evidence>
<name>A0ABM8TLU7_9BURK</name>
<feature type="transmembrane region" description="Helical" evidence="7">
    <location>
        <begin position="438"/>
        <end position="458"/>
    </location>
</feature>
<evidence type="ECO:0000256" key="7">
    <source>
        <dbReference type="SAM" id="Phobius"/>
    </source>
</evidence>
<keyword evidence="9" id="KW-1185">Reference proteome</keyword>
<keyword evidence="6 7" id="KW-0472">Membrane</keyword>
<feature type="transmembrane region" description="Helical" evidence="7">
    <location>
        <begin position="497"/>
        <end position="517"/>
    </location>
</feature>
<dbReference type="Pfam" id="PF04632">
    <property type="entry name" value="FUSC"/>
    <property type="match status" value="1"/>
</dbReference>
<evidence type="ECO:0000313" key="8">
    <source>
        <dbReference type="EMBL" id="CAG2154136.1"/>
    </source>
</evidence>
<sequence length="689" mass="75594">MNPPNWREWLYSAKTFFAAMLALYVALELSLPNPYWAVASVYLVSNPLSGATSSRSAYRICGTLLGAVAAVALIQTCPDVPMLLTVVIACWTGSLLYLALLDRTPRSYVFMLAAYTTPIIGIPAFMHPEIVFDIALARSEEILLGIVCATVVNTSLFPTRISPILGSHMRTMLKDAANWAREFLDVRPAHTTLPPMRHRLMADVAAIDVLITHLSFDPGTNVQAEHARQMRLRMAMLIPQLTALFDPLFNLVQKGSDASEDIASLVSSVTQWMHEIDRESAHAHKDLHAKIEQFRSALPHPRSVVELSIYNALYRLDELVDLWRDCWELQNAYAGNDPVRHVTLRYKTHNLLSEARHSDYGLMAFSAISAAVATAIAILCWLNLGWEPGAGGVVSVAIVCCFFAASDEPIPLLNSVLFLAIASSIFSLVYLFAILPDIHTFVGLALVLAPPLLFAAAFTGRLQHTMTVVLFCAQAITNLTLRSSYTADFESFANASLGNLLGVVFALVWTSVTKPFGVEFAARRLTRANWRDLEALAYTSSTKAVSDIAALTLDRASQLLPRLGLIVNQQFAPVDPVRDIRICLSLIELQQIQLRTEAPAATQLVNIVQGVGDYFRQCREEGLPLVPPVSLRQRMDAVIPTLLSRGEKTGRDCALALSNLYLALFPGPQADEDAAKTVPVSDVLQSSVV</sequence>
<evidence type="ECO:0000313" key="9">
    <source>
        <dbReference type="Proteomes" id="UP000672657"/>
    </source>
</evidence>
<feature type="transmembrane region" description="Helical" evidence="7">
    <location>
        <begin position="108"/>
        <end position="126"/>
    </location>
</feature>
<dbReference type="RefSeq" id="WP_211955531.1">
    <property type="nucleotide sequence ID" value="NZ_CAJPVI010000030.1"/>
</dbReference>
<evidence type="ECO:0000256" key="6">
    <source>
        <dbReference type="ARBA" id="ARBA00023136"/>
    </source>
</evidence>
<protein>
    <submittedName>
        <fullName evidence="8">p-hydroxybenzoic acid efflux pump subunit AaeB</fullName>
    </submittedName>
</protein>
<comment type="caution">
    <text evidence="8">The sequence shown here is derived from an EMBL/GenBank/DDBJ whole genome shotgun (WGS) entry which is preliminary data.</text>
</comment>
<comment type="subcellular location">
    <subcellularLocation>
        <location evidence="1">Cell membrane</location>
        <topology evidence="1">Multi-pass membrane protein</topology>
    </subcellularLocation>
</comment>
<feature type="transmembrane region" description="Helical" evidence="7">
    <location>
        <begin position="390"/>
        <end position="405"/>
    </location>
</feature>
<proteinExistence type="predicted"/>
<evidence type="ECO:0000256" key="1">
    <source>
        <dbReference type="ARBA" id="ARBA00004651"/>
    </source>
</evidence>
<feature type="transmembrane region" description="Helical" evidence="7">
    <location>
        <begin position="16"/>
        <end position="44"/>
    </location>
</feature>
<gene>
    <name evidence="8" type="primary">aaeB_4</name>
    <name evidence="8" type="ORF">LMG26411_04548</name>
</gene>
<keyword evidence="3" id="KW-1003">Cell membrane</keyword>
<accession>A0ABM8TLU7</accession>
<keyword evidence="5 7" id="KW-1133">Transmembrane helix</keyword>
<feature type="transmembrane region" description="Helical" evidence="7">
    <location>
        <begin position="80"/>
        <end position="101"/>
    </location>
</feature>
<feature type="transmembrane region" description="Helical" evidence="7">
    <location>
        <begin position="412"/>
        <end position="432"/>
    </location>
</feature>
<organism evidence="8 9">
    <name type="scientific">Cupriavidus numazuensis</name>
    <dbReference type="NCBI Taxonomy" id="221992"/>
    <lineage>
        <taxon>Bacteria</taxon>
        <taxon>Pseudomonadati</taxon>
        <taxon>Pseudomonadota</taxon>
        <taxon>Betaproteobacteria</taxon>
        <taxon>Burkholderiales</taxon>
        <taxon>Burkholderiaceae</taxon>
        <taxon>Cupriavidus</taxon>
    </lineage>
</organism>
<evidence type="ECO:0000256" key="5">
    <source>
        <dbReference type="ARBA" id="ARBA00022989"/>
    </source>
</evidence>
<dbReference type="Proteomes" id="UP000672657">
    <property type="component" value="Unassembled WGS sequence"/>
</dbReference>
<dbReference type="InterPro" id="IPR006726">
    <property type="entry name" value="PHBA_efflux_AaeB/fusaric-R"/>
</dbReference>
<keyword evidence="4 7" id="KW-0812">Transmembrane</keyword>
<feature type="transmembrane region" description="Helical" evidence="7">
    <location>
        <begin position="360"/>
        <end position="384"/>
    </location>
</feature>
<dbReference type="PANTHER" id="PTHR30509:SF9">
    <property type="entry name" value="MULTIDRUG RESISTANCE PROTEIN MDTO"/>
    <property type="match status" value="1"/>
</dbReference>
<evidence type="ECO:0000256" key="4">
    <source>
        <dbReference type="ARBA" id="ARBA00022692"/>
    </source>
</evidence>
<feature type="transmembrane region" description="Helical" evidence="7">
    <location>
        <begin position="142"/>
        <end position="161"/>
    </location>
</feature>